<accession>A0A8D9DKZ3</accession>
<organism evidence="1 2">
    <name type="scientific">Brassica campestris</name>
    <name type="common">Field mustard</name>
    <dbReference type="NCBI Taxonomy" id="3711"/>
    <lineage>
        <taxon>Eukaryota</taxon>
        <taxon>Viridiplantae</taxon>
        <taxon>Streptophyta</taxon>
        <taxon>Embryophyta</taxon>
        <taxon>Tracheophyta</taxon>
        <taxon>Spermatophyta</taxon>
        <taxon>Magnoliopsida</taxon>
        <taxon>eudicotyledons</taxon>
        <taxon>Gunneridae</taxon>
        <taxon>Pentapetalae</taxon>
        <taxon>rosids</taxon>
        <taxon>malvids</taxon>
        <taxon>Brassicales</taxon>
        <taxon>Brassicaceae</taxon>
        <taxon>Brassiceae</taxon>
        <taxon>Brassica</taxon>
    </lineage>
</organism>
<sequence>MRYLKRTLAIRGDKPPWMLTRVWRDLVHMFEEFGPDNFGF</sequence>
<reference evidence="1 2" key="1">
    <citation type="submission" date="2021-07" db="EMBL/GenBank/DDBJ databases">
        <authorList>
            <consortium name="Genoscope - CEA"/>
            <person name="William W."/>
        </authorList>
    </citation>
    <scope>NUCLEOTIDE SEQUENCE [LARGE SCALE GENOMIC DNA]</scope>
</reference>
<gene>
    <name evidence="1" type="ORF">BRAPAZ1V2_A05P23350.2</name>
</gene>
<protein>
    <submittedName>
        <fullName evidence="1">Uncharacterized protein</fullName>
    </submittedName>
</protein>
<evidence type="ECO:0000313" key="2">
    <source>
        <dbReference type="Proteomes" id="UP000694005"/>
    </source>
</evidence>
<dbReference type="AlphaFoldDB" id="A0A8D9DKZ3"/>
<evidence type="ECO:0000313" key="1">
    <source>
        <dbReference type="EMBL" id="CAG7875814.1"/>
    </source>
</evidence>
<dbReference type="EMBL" id="LS974621">
    <property type="protein sequence ID" value="CAG7875814.1"/>
    <property type="molecule type" value="Genomic_DNA"/>
</dbReference>
<dbReference type="Gramene" id="A05p23350.2_BraZ1">
    <property type="protein sequence ID" value="A05p23350.2_BraZ1.CDS.1"/>
    <property type="gene ID" value="A05g23350.2_BraZ1"/>
</dbReference>
<proteinExistence type="predicted"/>
<dbReference type="Proteomes" id="UP000694005">
    <property type="component" value="Chromosome A05"/>
</dbReference>
<name>A0A8D9DKZ3_BRACM</name>